<sequence length="136" mass="15251">MAFKIVSISSSVAETHKTDVHNNRNILAAIIEVLVLCGKQNIPIRDHTEERSNFLVILKSKAIIDPILMEHILLCEMDHKDKYNEKDSSDSTSCGIKDNNYEVREEILTFIHATETTGEALAQLDLSTLDSLGIKE</sequence>
<proteinExistence type="predicted"/>
<protein>
    <submittedName>
        <fullName evidence="1">Uncharacterized protein</fullName>
    </submittedName>
</protein>
<comment type="caution">
    <text evidence="1">The sequence shown here is derived from an EMBL/GenBank/DDBJ whole genome shotgun (WGS) entry which is preliminary data.</text>
</comment>
<accession>A0ABQ9FH66</accession>
<dbReference type="Proteomes" id="UP001217089">
    <property type="component" value="Unassembled WGS sequence"/>
</dbReference>
<gene>
    <name evidence="1" type="ORF">KUTeg_007372</name>
</gene>
<reference evidence="1 2" key="1">
    <citation type="submission" date="2022-12" db="EMBL/GenBank/DDBJ databases">
        <title>Chromosome-level genome of Tegillarca granosa.</title>
        <authorList>
            <person name="Kim J."/>
        </authorList>
    </citation>
    <scope>NUCLEOTIDE SEQUENCE [LARGE SCALE GENOMIC DNA]</scope>
    <source>
        <strain evidence="1">Teg-2019</strain>
        <tissue evidence="1">Adductor muscle</tissue>
    </source>
</reference>
<evidence type="ECO:0000313" key="2">
    <source>
        <dbReference type="Proteomes" id="UP001217089"/>
    </source>
</evidence>
<name>A0ABQ9FH66_TEGGR</name>
<keyword evidence="2" id="KW-1185">Reference proteome</keyword>
<dbReference type="EMBL" id="JARBDR010000337">
    <property type="protein sequence ID" value="KAJ8315222.1"/>
    <property type="molecule type" value="Genomic_DNA"/>
</dbReference>
<evidence type="ECO:0000313" key="1">
    <source>
        <dbReference type="EMBL" id="KAJ8315222.1"/>
    </source>
</evidence>
<organism evidence="1 2">
    <name type="scientific">Tegillarca granosa</name>
    <name type="common">Malaysian cockle</name>
    <name type="synonym">Anadara granosa</name>
    <dbReference type="NCBI Taxonomy" id="220873"/>
    <lineage>
        <taxon>Eukaryota</taxon>
        <taxon>Metazoa</taxon>
        <taxon>Spiralia</taxon>
        <taxon>Lophotrochozoa</taxon>
        <taxon>Mollusca</taxon>
        <taxon>Bivalvia</taxon>
        <taxon>Autobranchia</taxon>
        <taxon>Pteriomorphia</taxon>
        <taxon>Arcoida</taxon>
        <taxon>Arcoidea</taxon>
        <taxon>Arcidae</taxon>
        <taxon>Tegillarca</taxon>
    </lineage>
</organism>